<dbReference type="Pfam" id="PF04909">
    <property type="entry name" value="Amidohydro_2"/>
    <property type="match status" value="1"/>
</dbReference>
<dbReference type="Proteomes" id="UP000481109">
    <property type="component" value="Unassembled WGS sequence"/>
</dbReference>
<evidence type="ECO:0000313" key="4">
    <source>
        <dbReference type="Proteomes" id="UP000481109"/>
    </source>
</evidence>
<dbReference type="PANTHER" id="PTHR21240">
    <property type="entry name" value="2-AMINO-3-CARBOXYLMUCONATE-6-SEMIALDEHYDE DECARBOXYLASE"/>
    <property type="match status" value="1"/>
</dbReference>
<dbReference type="GO" id="GO:0016831">
    <property type="term" value="F:carboxy-lyase activity"/>
    <property type="evidence" value="ECO:0007669"/>
    <property type="project" value="InterPro"/>
</dbReference>
<dbReference type="InterPro" id="IPR006680">
    <property type="entry name" value="Amidohydro-rel"/>
</dbReference>
<dbReference type="AlphaFoldDB" id="A0A6G4XC28"/>
<keyword evidence="1" id="KW-0456">Lyase</keyword>
<evidence type="ECO:0000313" key="3">
    <source>
        <dbReference type="EMBL" id="NGO75099.1"/>
    </source>
</evidence>
<dbReference type="PANTHER" id="PTHR21240:SF19">
    <property type="entry name" value="CATALYTIC_ HYDROLASE"/>
    <property type="match status" value="1"/>
</dbReference>
<dbReference type="GO" id="GO:0016787">
    <property type="term" value="F:hydrolase activity"/>
    <property type="evidence" value="ECO:0007669"/>
    <property type="project" value="UniProtKB-KW"/>
</dbReference>
<feature type="domain" description="Amidohydrolase-related" evidence="2">
    <location>
        <begin position="9"/>
        <end position="288"/>
    </location>
</feature>
<name>A0A6G4XC28_9ACTN</name>
<keyword evidence="4" id="KW-1185">Reference proteome</keyword>
<reference evidence="3 4" key="1">
    <citation type="submission" date="2020-02" db="EMBL/GenBank/DDBJ databases">
        <title>Whole-genome analyses of novel actinobacteria.</title>
        <authorList>
            <person name="Sahin N."/>
            <person name="Tokatli A."/>
        </authorList>
    </citation>
    <scope>NUCLEOTIDE SEQUENCE [LARGE SCALE GENOMIC DNA]</scope>
    <source>
        <strain evidence="3 4">YC504</strain>
    </source>
</reference>
<dbReference type="SUPFAM" id="SSF51556">
    <property type="entry name" value="Metallo-dependent hydrolases"/>
    <property type="match status" value="1"/>
</dbReference>
<keyword evidence="3" id="KW-0378">Hydrolase</keyword>
<dbReference type="CDD" id="cd01292">
    <property type="entry name" value="metallo-dependent_hydrolases"/>
    <property type="match status" value="1"/>
</dbReference>
<gene>
    <name evidence="3" type="ORF">G6045_05285</name>
</gene>
<sequence>MNPDELTAIDVHTHAEVSARGNASLDEELSDASSTYFKIDPARRKPTLEEIAAYYRERSMAAVVFTVDAEHATGTPPVPNEEVAQAAAANPDVLIPFASIDPFRGKAGVRQVRRLVEEFGVRGFKFHPNVQGFFPNDRIAYGLYEAIEELGAIALFHTGQTGIGSGIPGGGGIRLKYSNPLHVDDVAVDFPHLKIILAHPSFPWQDEALSIATHKPGVYIDLSGWSPKYFPPQLVQYANTLLREKVLFGSDYPLLTPDRWLADFAELPIKDEVRPLILKENAARLLGLRKT</sequence>
<proteinExistence type="predicted"/>
<evidence type="ECO:0000256" key="1">
    <source>
        <dbReference type="ARBA" id="ARBA00023239"/>
    </source>
</evidence>
<dbReference type="Gene3D" id="3.20.20.140">
    <property type="entry name" value="Metal-dependent hydrolases"/>
    <property type="match status" value="1"/>
</dbReference>
<organism evidence="3 4">
    <name type="scientific">Streptomyces mesophilus</name>
    <dbReference type="NCBI Taxonomy" id="1775132"/>
    <lineage>
        <taxon>Bacteria</taxon>
        <taxon>Bacillati</taxon>
        <taxon>Actinomycetota</taxon>
        <taxon>Actinomycetes</taxon>
        <taxon>Kitasatosporales</taxon>
        <taxon>Streptomycetaceae</taxon>
        <taxon>Streptomyces</taxon>
    </lineage>
</organism>
<dbReference type="InterPro" id="IPR032466">
    <property type="entry name" value="Metal_Hydrolase"/>
</dbReference>
<dbReference type="RefSeq" id="WP_165330643.1">
    <property type="nucleotide sequence ID" value="NZ_JAAKZW010000009.1"/>
</dbReference>
<dbReference type="InterPro" id="IPR032465">
    <property type="entry name" value="ACMSD"/>
</dbReference>
<dbReference type="EMBL" id="JAAKZW010000009">
    <property type="protein sequence ID" value="NGO75099.1"/>
    <property type="molecule type" value="Genomic_DNA"/>
</dbReference>
<comment type="caution">
    <text evidence="3">The sequence shown here is derived from an EMBL/GenBank/DDBJ whole genome shotgun (WGS) entry which is preliminary data.</text>
</comment>
<evidence type="ECO:0000259" key="2">
    <source>
        <dbReference type="Pfam" id="PF04909"/>
    </source>
</evidence>
<accession>A0A6G4XC28</accession>
<protein>
    <submittedName>
        <fullName evidence="3">Amidohydrolase</fullName>
    </submittedName>
</protein>